<keyword evidence="1 2" id="KW-0694">RNA-binding</keyword>
<dbReference type="OrthoDB" id="417481at2759"/>
<accession>A0A2T2P114</accession>
<protein>
    <recommendedName>
        <fullName evidence="4">RRM domain-containing protein</fullName>
    </recommendedName>
</protein>
<dbReference type="InterPro" id="IPR035979">
    <property type="entry name" value="RBD_domain_sf"/>
</dbReference>
<keyword evidence="6" id="KW-1185">Reference proteome</keyword>
<dbReference type="STRING" id="1448308.A0A2T2P114"/>
<dbReference type="AlphaFoldDB" id="A0A2T2P114"/>
<gene>
    <name evidence="5" type="ORF">BS50DRAFT_485785</name>
</gene>
<dbReference type="SUPFAM" id="SSF54928">
    <property type="entry name" value="RNA-binding domain, RBD"/>
    <property type="match status" value="1"/>
</dbReference>
<evidence type="ECO:0000259" key="4">
    <source>
        <dbReference type="PROSITE" id="PS50102"/>
    </source>
</evidence>
<dbReference type="Proteomes" id="UP000240883">
    <property type="component" value="Unassembled WGS sequence"/>
</dbReference>
<evidence type="ECO:0000256" key="1">
    <source>
        <dbReference type="ARBA" id="ARBA00022884"/>
    </source>
</evidence>
<evidence type="ECO:0000313" key="6">
    <source>
        <dbReference type="Proteomes" id="UP000240883"/>
    </source>
</evidence>
<dbReference type="PANTHER" id="PTHR23189">
    <property type="entry name" value="RNA RECOGNITION MOTIF-CONTAINING"/>
    <property type="match status" value="1"/>
</dbReference>
<evidence type="ECO:0000313" key="5">
    <source>
        <dbReference type="EMBL" id="PSN71038.1"/>
    </source>
</evidence>
<organism evidence="5 6">
    <name type="scientific">Corynespora cassiicola Philippines</name>
    <dbReference type="NCBI Taxonomy" id="1448308"/>
    <lineage>
        <taxon>Eukaryota</taxon>
        <taxon>Fungi</taxon>
        <taxon>Dikarya</taxon>
        <taxon>Ascomycota</taxon>
        <taxon>Pezizomycotina</taxon>
        <taxon>Dothideomycetes</taxon>
        <taxon>Pleosporomycetidae</taxon>
        <taxon>Pleosporales</taxon>
        <taxon>Corynesporascaceae</taxon>
        <taxon>Corynespora</taxon>
    </lineage>
</organism>
<dbReference type="EMBL" id="KZ678131">
    <property type="protein sequence ID" value="PSN71038.1"/>
    <property type="molecule type" value="Genomic_DNA"/>
</dbReference>
<dbReference type="Gene3D" id="3.30.70.330">
    <property type="match status" value="1"/>
</dbReference>
<proteinExistence type="predicted"/>
<dbReference type="PROSITE" id="PS50102">
    <property type="entry name" value="RRM"/>
    <property type="match status" value="1"/>
</dbReference>
<dbReference type="InterPro" id="IPR012677">
    <property type="entry name" value="Nucleotide-bd_a/b_plait_sf"/>
</dbReference>
<dbReference type="Pfam" id="PF04059">
    <property type="entry name" value="RRM_2"/>
    <property type="match status" value="1"/>
</dbReference>
<feature type="domain" description="RRM" evidence="4">
    <location>
        <begin position="325"/>
        <end position="409"/>
    </location>
</feature>
<evidence type="ECO:0000256" key="3">
    <source>
        <dbReference type="SAM" id="MobiDB-lite"/>
    </source>
</evidence>
<name>A0A2T2P114_CORCC</name>
<feature type="compositionally biased region" description="Polar residues" evidence="3">
    <location>
        <begin position="1"/>
        <end position="13"/>
    </location>
</feature>
<evidence type="ECO:0000256" key="2">
    <source>
        <dbReference type="PROSITE-ProRule" id="PRU00176"/>
    </source>
</evidence>
<dbReference type="InterPro" id="IPR007201">
    <property type="entry name" value="Mei2-like_Rrm_C"/>
</dbReference>
<sequence>MSHSQGIDLSSPISFGGQHPASSPYTGTDFTAYSPEQVRAGPSAAAPKAAPLGLAIAAPGPPIFLNDFSIHDAGYISRYLQVIALPDGSTAGSDQEYETHAVTQEMKKYAVYVEAVPVYNHGVHVRFDDISHATESKQQLEQTGFTVDYSDGHTFCIVKCQDTAANNEFEGQIRVVAKLRIDDGSTFKPDYAASLGNFIERDIGVFGVVRACIHVDTDESSKTFVFRMEFNSIDAANRAVASTLKDGLYGQCPEFTWSIIDARAWNGPMTSNSPHARHPRIDDQGRLVQFRLLPQPNLNLLRGAQHDQHNRVRRERIIDGTDVRTTIMLRNIPNKLDWMNLKTLLDKYCFGTYDFLYLRIDFRTGCNVGYAFINFNDVNGMISIIDNLEHRNWNGYRSSKAAEVSYATIQGKEALTTKFRNSSVMQETPFCRPRTFMAYSDAVANGTPRLAGTEVSFPIPDNLLKLQRSIESARSMGLYPPHGVNGLNDHRNRASAYDRGTPRDIMESTAMGYSQSNNLYGIAGSVGDPVKRLIEQWYVEAHGQCQLGVIPFAYIPTVYINQYLATHNGAPGVIGQPSHSARSVRTSVFANPAVMTTPSRASGRFSMAPGTGVGGPGLSHY</sequence>
<reference evidence="5 6" key="1">
    <citation type="journal article" date="2018" name="Front. Microbiol.">
        <title>Genome-Wide Analysis of Corynespora cassiicola Leaf Fall Disease Putative Effectors.</title>
        <authorList>
            <person name="Lopez D."/>
            <person name="Ribeiro S."/>
            <person name="Label P."/>
            <person name="Fumanal B."/>
            <person name="Venisse J.S."/>
            <person name="Kohler A."/>
            <person name="de Oliveira R.R."/>
            <person name="Labutti K."/>
            <person name="Lipzen A."/>
            <person name="Lail K."/>
            <person name="Bauer D."/>
            <person name="Ohm R.A."/>
            <person name="Barry K.W."/>
            <person name="Spatafora J."/>
            <person name="Grigoriev I.V."/>
            <person name="Martin F.M."/>
            <person name="Pujade-Renaud V."/>
        </authorList>
    </citation>
    <scope>NUCLEOTIDE SEQUENCE [LARGE SCALE GENOMIC DNA]</scope>
    <source>
        <strain evidence="5 6">Philippines</strain>
    </source>
</reference>
<dbReference type="GO" id="GO:0003723">
    <property type="term" value="F:RNA binding"/>
    <property type="evidence" value="ECO:0007669"/>
    <property type="project" value="UniProtKB-UniRule"/>
</dbReference>
<feature type="region of interest" description="Disordered" evidence="3">
    <location>
        <begin position="1"/>
        <end position="20"/>
    </location>
</feature>
<dbReference type="InterPro" id="IPR000504">
    <property type="entry name" value="RRM_dom"/>
</dbReference>